<feature type="compositionally biased region" description="Polar residues" evidence="1">
    <location>
        <begin position="31"/>
        <end position="48"/>
    </location>
</feature>
<protein>
    <submittedName>
        <fullName evidence="2">Uncharacterized protein</fullName>
    </submittedName>
</protein>
<gene>
    <name evidence="2" type="ORF">L249_8440</name>
</gene>
<evidence type="ECO:0000313" key="2">
    <source>
        <dbReference type="EMBL" id="RCI10315.1"/>
    </source>
</evidence>
<dbReference type="Proteomes" id="UP000253664">
    <property type="component" value="Unassembled WGS sequence"/>
</dbReference>
<feature type="compositionally biased region" description="Basic residues" evidence="1">
    <location>
        <begin position="76"/>
        <end position="87"/>
    </location>
</feature>
<evidence type="ECO:0000313" key="3">
    <source>
        <dbReference type="Proteomes" id="UP000253664"/>
    </source>
</evidence>
<feature type="region of interest" description="Disordered" evidence="1">
    <location>
        <begin position="1"/>
        <end position="91"/>
    </location>
</feature>
<reference evidence="2 3" key="1">
    <citation type="journal article" date="2015" name="BMC Genomics">
        <title>Insights from the genome of Ophiocordyceps polyrhachis-furcata to pathogenicity and host specificity in insect fungi.</title>
        <authorList>
            <person name="Wichadakul D."/>
            <person name="Kobmoo N."/>
            <person name="Ingsriswang S."/>
            <person name="Tangphatsornruang S."/>
            <person name="Chantasingh D."/>
            <person name="Luangsa-ard J.J."/>
            <person name="Eurwilaichitr L."/>
        </authorList>
    </citation>
    <scope>NUCLEOTIDE SEQUENCE [LARGE SCALE GENOMIC DNA]</scope>
    <source>
        <strain evidence="2 3">BCC 54312</strain>
    </source>
</reference>
<proteinExistence type="predicted"/>
<feature type="compositionally biased region" description="Basic and acidic residues" evidence="1">
    <location>
        <begin position="60"/>
        <end position="75"/>
    </location>
</feature>
<feature type="compositionally biased region" description="Low complexity" evidence="1">
    <location>
        <begin position="16"/>
        <end position="26"/>
    </location>
</feature>
<keyword evidence="3" id="KW-1185">Reference proteome</keyword>
<dbReference type="AlphaFoldDB" id="A0A367L7C1"/>
<comment type="caution">
    <text evidence="2">The sequence shown here is derived from an EMBL/GenBank/DDBJ whole genome shotgun (WGS) entry which is preliminary data.</text>
</comment>
<accession>A0A367L7C1</accession>
<organism evidence="2 3">
    <name type="scientific">Ophiocordyceps polyrhachis-furcata BCC 54312</name>
    <dbReference type="NCBI Taxonomy" id="1330021"/>
    <lineage>
        <taxon>Eukaryota</taxon>
        <taxon>Fungi</taxon>
        <taxon>Dikarya</taxon>
        <taxon>Ascomycota</taxon>
        <taxon>Pezizomycotina</taxon>
        <taxon>Sordariomycetes</taxon>
        <taxon>Hypocreomycetidae</taxon>
        <taxon>Hypocreales</taxon>
        <taxon>Ophiocordycipitaceae</taxon>
        <taxon>Ophiocordyceps</taxon>
    </lineage>
</organism>
<name>A0A367L7C1_9HYPO</name>
<sequence>MAIRDRIRRVLHKTNSSSGSDSSSRSVVPDGTTTSDMTTIVKTTSPPSTFARVFNNLGARSDRGGDDGRRREPRMPRTRRRGRKIHPSLRPLTAQNLQHQEMLSHFTMTFGATDPDQIESLSFCGISPCCTRTPSVQGDLAALQSTDTEPGLTE</sequence>
<evidence type="ECO:0000256" key="1">
    <source>
        <dbReference type="SAM" id="MobiDB-lite"/>
    </source>
</evidence>
<dbReference type="EMBL" id="LKCN02000013">
    <property type="protein sequence ID" value="RCI10315.1"/>
    <property type="molecule type" value="Genomic_DNA"/>
</dbReference>
<feature type="compositionally biased region" description="Basic residues" evidence="1">
    <location>
        <begin position="1"/>
        <end position="12"/>
    </location>
</feature>
<dbReference type="OrthoDB" id="4825861at2759"/>